<evidence type="ECO:0000256" key="2">
    <source>
        <dbReference type="PROSITE-ProRule" id="PRU00252"/>
    </source>
</evidence>
<dbReference type="Pfam" id="PF00436">
    <property type="entry name" value="SSB"/>
    <property type="match status" value="1"/>
</dbReference>
<dbReference type="AlphaFoldDB" id="A0A269THM8"/>
<feature type="compositionally biased region" description="Low complexity" evidence="4">
    <location>
        <begin position="104"/>
        <end position="117"/>
    </location>
</feature>
<evidence type="ECO:0000256" key="4">
    <source>
        <dbReference type="SAM" id="MobiDB-lite"/>
    </source>
</evidence>
<name>A0A269THM8_9BACT</name>
<sequence length="179" mass="20114">MNQVSIVGRLTADPVLSKGASGIEYLRATVAVNRPFKSRTGETIADFIGFSAWNQTAVYLSKYAKKGDIISILGSIETSTYTNPNDNKLVYNQTVRVNNASIISSNRNNQNAQSTNTFSYSENNSYQNNFQQTSFEENKFAKLQDTETTFHNDSKSNDWANDSFNLDDDDDFFDDDSDF</sequence>
<dbReference type="InterPro" id="IPR000424">
    <property type="entry name" value="Primosome_PriB/ssb"/>
</dbReference>
<dbReference type="GO" id="GO:0006260">
    <property type="term" value="P:DNA replication"/>
    <property type="evidence" value="ECO:0007669"/>
    <property type="project" value="InterPro"/>
</dbReference>
<dbReference type="Gene3D" id="2.40.50.140">
    <property type="entry name" value="Nucleic acid-binding proteins"/>
    <property type="match status" value="1"/>
</dbReference>
<organism evidence="5 6">
    <name type="scientific">Mycoplasmopsis agassizii</name>
    <dbReference type="NCBI Taxonomy" id="33922"/>
    <lineage>
        <taxon>Bacteria</taxon>
        <taxon>Bacillati</taxon>
        <taxon>Mycoplasmatota</taxon>
        <taxon>Mycoplasmoidales</taxon>
        <taxon>Metamycoplasmataceae</taxon>
        <taxon>Mycoplasmopsis</taxon>
    </lineage>
</organism>
<protein>
    <recommendedName>
        <fullName evidence="3">Single-stranded DNA-binding protein</fullName>
    </recommendedName>
</protein>
<comment type="caution">
    <text evidence="5">The sequence shown here is derived from an EMBL/GenBank/DDBJ whole genome shotgun (WGS) entry which is preliminary data.</text>
</comment>
<dbReference type="InterPro" id="IPR012340">
    <property type="entry name" value="NA-bd_OB-fold"/>
</dbReference>
<gene>
    <name evidence="5" type="ORF">CJJ23_04430</name>
</gene>
<dbReference type="NCBIfam" id="TIGR00621">
    <property type="entry name" value="ssb"/>
    <property type="match status" value="1"/>
</dbReference>
<dbReference type="GO" id="GO:0003697">
    <property type="term" value="F:single-stranded DNA binding"/>
    <property type="evidence" value="ECO:0007669"/>
    <property type="project" value="InterPro"/>
</dbReference>
<dbReference type="SUPFAM" id="SSF50249">
    <property type="entry name" value="Nucleic acid-binding proteins"/>
    <property type="match status" value="1"/>
</dbReference>
<feature type="compositionally biased region" description="Acidic residues" evidence="4">
    <location>
        <begin position="165"/>
        <end position="179"/>
    </location>
</feature>
<dbReference type="OrthoDB" id="9809878at2"/>
<keyword evidence="1 2" id="KW-0238">DNA-binding</keyword>
<reference evidence="6" key="1">
    <citation type="submission" date="2017-08" db="EMBL/GenBank/DDBJ databases">
        <authorList>
            <person name="Alvarez-Ponce D."/>
            <person name="Weitzman C.L."/>
            <person name="Tillett R.L."/>
            <person name="Sandmeier F.C."/>
            <person name="Tracy C.R."/>
        </authorList>
    </citation>
    <scope>NUCLEOTIDE SEQUENCE [LARGE SCALE GENOMIC DNA]</scope>
    <source>
        <strain evidence="6">723</strain>
    </source>
</reference>
<evidence type="ECO:0000256" key="1">
    <source>
        <dbReference type="ARBA" id="ARBA00023125"/>
    </source>
</evidence>
<dbReference type="PROSITE" id="PS50935">
    <property type="entry name" value="SSB"/>
    <property type="match status" value="1"/>
</dbReference>
<evidence type="ECO:0000313" key="5">
    <source>
        <dbReference type="EMBL" id="PAK20959.1"/>
    </source>
</evidence>
<evidence type="ECO:0000313" key="6">
    <source>
        <dbReference type="Proteomes" id="UP000216943"/>
    </source>
</evidence>
<dbReference type="Proteomes" id="UP000216943">
    <property type="component" value="Unassembled WGS sequence"/>
</dbReference>
<feature type="region of interest" description="Disordered" evidence="4">
    <location>
        <begin position="150"/>
        <end position="179"/>
    </location>
</feature>
<proteinExistence type="predicted"/>
<accession>A0A269THM8</accession>
<dbReference type="RefSeq" id="WP_095335139.1">
    <property type="nucleotide sequence ID" value="NZ_NQNY01000017.1"/>
</dbReference>
<evidence type="ECO:0000256" key="3">
    <source>
        <dbReference type="RuleBase" id="RU000524"/>
    </source>
</evidence>
<dbReference type="CDD" id="cd04496">
    <property type="entry name" value="SSB_OBF"/>
    <property type="match status" value="1"/>
</dbReference>
<dbReference type="EMBL" id="NQNY01000017">
    <property type="protein sequence ID" value="PAK20959.1"/>
    <property type="molecule type" value="Genomic_DNA"/>
</dbReference>
<dbReference type="PANTHER" id="PTHR10302:SF0">
    <property type="entry name" value="SINGLE-STRANDED DNA-BINDING PROTEIN, MITOCHONDRIAL"/>
    <property type="match status" value="1"/>
</dbReference>
<dbReference type="InterPro" id="IPR011344">
    <property type="entry name" value="ssDNA-bd"/>
</dbReference>
<dbReference type="PANTHER" id="PTHR10302">
    <property type="entry name" value="SINGLE-STRANDED DNA-BINDING PROTEIN"/>
    <property type="match status" value="1"/>
</dbReference>
<dbReference type="GO" id="GO:0009295">
    <property type="term" value="C:nucleoid"/>
    <property type="evidence" value="ECO:0007669"/>
    <property type="project" value="TreeGrafter"/>
</dbReference>
<feature type="region of interest" description="Disordered" evidence="4">
    <location>
        <begin position="104"/>
        <end position="123"/>
    </location>
</feature>